<sequence length="229" mass="26064">MTAPHHRHSRRRTEPHFNLRNNLLTQALALALVGEKLSKAEYKPPYSTSNTQERRIMNAIGFHPLLYTKSGSPLLCLGRSGSRRSFRYTTIARPYSITPTLAWNVLAVVDFDLRITYVLAGSEGSTNDSVVFKLVLWIWEKAAILARAMARVHARQAKDLGGSGAREKPINWPTTLSKFLLDWYVKKIELPPKGVIKKIHHTVCILAMNAKHGTTYTIDQVQRHYKRHK</sequence>
<evidence type="ECO:0000313" key="1">
    <source>
        <dbReference type="EnsemblPlants" id="OB0037G10130.1"/>
    </source>
</evidence>
<dbReference type="PANTHER" id="PTHR47906">
    <property type="entry name" value="OSJNBB0050O03.9 PROTEIN-RELATED"/>
    <property type="match status" value="1"/>
</dbReference>
<dbReference type="STRING" id="4533.J3KTY0"/>
<dbReference type="Proteomes" id="UP000006038">
    <property type="component" value="Unassembled WGS sequence"/>
</dbReference>
<reference evidence="1" key="1">
    <citation type="submission" date="2015-06" db="UniProtKB">
        <authorList>
            <consortium name="EnsemblPlants"/>
        </authorList>
    </citation>
    <scope>IDENTIFICATION</scope>
</reference>
<organism evidence="1">
    <name type="scientific">Oryza brachyantha</name>
    <name type="common">malo sina</name>
    <dbReference type="NCBI Taxonomy" id="4533"/>
    <lineage>
        <taxon>Eukaryota</taxon>
        <taxon>Viridiplantae</taxon>
        <taxon>Streptophyta</taxon>
        <taxon>Embryophyta</taxon>
        <taxon>Tracheophyta</taxon>
        <taxon>Spermatophyta</taxon>
        <taxon>Magnoliopsida</taxon>
        <taxon>Liliopsida</taxon>
        <taxon>Poales</taxon>
        <taxon>Poaceae</taxon>
        <taxon>BOP clade</taxon>
        <taxon>Oryzoideae</taxon>
        <taxon>Oryzeae</taxon>
        <taxon>Oryzinae</taxon>
        <taxon>Oryza</taxon>
    </lineage>
</organism>
<dbReference type="PANTHER" id="PTHR47906:SF7">
    <property type="entry name" value="OS05G0203500 PROTEIN"/>
    <property type="match status" value="1"/>
</dbReference>
<dbReference type="Gramene" id="OB0037G10130.1">
    <property type="protein sequence ID" value="OB0037G10130.1"/>
    <property type="gene ID" value="OB0037G10130"/>
</dbReference>
<accession>J3KTY0</accession>
<proteinExistence type="predicted"/>
<name>J3KTY0_ORYBR</name>
<keyword evidence="2" id="KW-1185">Reference proteome</keyword>
<dbReference type="HOGENOM" id="CLU_1211413_0_0_1"/>
<evidence type="ECO:0000313" key="2">
    <source>
        <dbReference type="Proteomes" id="UP000006038"/>
    </source>
</evidence>
<protein>
    <submittedName>
        <fullName evidence="1">Uncharacterized protein</fullName>
    </submittedName>
</protein>
<dbReference type="AlphaFoldDB" id="J3KTY0"/>
<dbReference type="EnsemblPlants" id="OB0037G10130.1">
    <property type="protein sequence ID" value="OB0037G10130.1"/>
    <property type="gene ID" value="OB0037G10130"/>
</dbReference>